<gene>
    <name evidence="2" type="ORF">BKA67DRAFT_552896</name>
</gene>
<dbReference type="Proteomes" id="UP000758603">
    <property type="component" value="Unassembled WGS sequence"/>
</dbReference>
<dbReference type="AlphaFoldDB" id="A0A9P9A131"/>
<keyword evidence="3" id="KW-1185">Reference proteome</keyword>
<sequence length="316" mass="34856">MQHIPTKDQNSIPMPTAWPGYTNMHSEISIPRTSTSQLSRPWSHPPSYSKQPGDMELSDWASSSNSLEWSSPSHAEARSVISTPPPFRATTHLQIQSQGKALHSLPTPTSPTPLPVFTLTPDGRLDRLIYLSVRPKRSSGSCFLARGDDEQETPLTATTYRFGPGRPPAVRLGNPDDPGGPQEEFEVRSLGLFTRSQSMRTSLGTFEWRYAGSGARAVESADNVLVLERVASTGHLGGTGESCTRVAQLVRNRAFRTPGTCRATAGNGGRLMLDLSGFDEKERERVQVLVVTTAIVMLKKEVDRRRRDGPYSLWWL</sequence>
<feature type="region of interest" description="Disordered" evidence="1">
    <location>
        <begin position="31"/>
        <end position="71"/>
    </location>
</feature>
<protein>
    <submittedName>
        <fullName evidence="2">Uncharacterized protein</fullName>
    </submittedName>
</protein>
<dbReference type="EMBL" id="JAGPXC010000002">
    <property type="protein sequence ID" value="KAH6656736.1"/>
    <property type="molecule type" value="Genomic_DNA"/>
</dbReference>
<name>A0A9P9A131_9PEZI</name>
<evidence type="ECO:0000313" key="2">
    <source>
        <dbReference type="EMBL" id="KAH6656736.1"/>
    </source>
</evidence>
<accession>A0A9P9A131</accession>
<reference evidence="2" key="1">
    <citation type="journal article" date="2021" name="Nat. Commun.">
        <title>Genetic determinants of endophytism in the Arabidopsis root mycobiome.</title>
        <authorList>
            <person name="Mesny F."/>
            <person name="Miyauchi S."/>
            <person name="Thiergart T."/>
            <person name="Pickel B."/>
            <person name="Atanasova L."/>
            <person name="Karlsson M."/>
            <person name="Huettel B."/>
            <person name="Barry K.W."/>
            <person name="Haridas S."/>
            <person name="Chen C."/>
            <person name="Bauer D."/>
            <person name="Andreopoulos W."/>
            <person name="Pangilinan J."/>
            <person name="LaButti K."/>
            <person name="Riley R."/>
            <person name="Lipzen A."/>
            <person name="Clum A."/>
            <person name="Drula E."/>
            <person name="Henrissat B."/>
            <person name="Kohler A."/>
            <person name="Grigoriev I.V."/>
            <person name="Martin F.M."/>
            <person name="Hacquard S."/>
        </authorList>
    </citation>
    <scope>NUCLEOTIDE SEQUENCE</scope>
    <source>
        <strain evidence="2">MPI-SDFR-AT-0073</strain>
    </source>
</reference>
<dbReference type="RefSeq" id="XP_045960970.1">
    <property type="nucleotide sequence ID" value="XM_046101880.1"/>
</dbReference>
<dbReference type="GeneID" id="70130772"/>
<evidence type="ECO:0000256" key="1">
    <source>
        <dbReference type="SAM" id="MobiDB-lite"/>
    </source>
</evidence>
<proteinExistence type="predicted"/>
<feature type="region of interest" description="Disordered" evidence="1">
    <location>
        <begin position="95"/>
        <end position="114"/>
    </location>
</feature>
<organism evidence="2 3">
    <name type="scientific">Truncatella angustata</name>
    <dbReference type="NCBI Taxonomy" id="152316"/>
    <lineage>
        <taxon>Eukaryota</taxon>
        <taxon>Fungi</taxon>
        <taxon>Dikarya</taxon>
        <taxon>Ascomycota</taxon>
        <taxon>Pezizomycotina</taxon>
        <taxon>Sordariomycetes</taxon>
        <taxon>Xylariomycetidae</taxon>
        <taxon>Amphisphaeriales</taxon>
        <taxon>Sporocadaceae</taxon>
        <taxon>Truncatella</taxon>
    </lineage>
</organism>
<comment type="caution">
    <text evidence="2">The sequence shown here is derived from an EMBL/GenBank/DDBJ whole genome shotgun (WGS) entry which is preliminary data.</text>
</comment>
<evidence type="ECO:0000313" key="3">
    <source>
        <dbReference type="Proteomes" id="UP000758603"/>
    </source>
</evidence>
<feature type="compositionally biased region" description="Polar residues" evidence="1">
    <location>
        <begin position="31"/>
        <end position="50"/>
    </location>
</feature>
<dbReference type="OrthoDB" id="5325862at2759"/>
<feature type="compositionally biased region" description="Low complexity" evidence="1">
    <location>
        <begin position="58"/>
        <end position="71"/>
    </location>
</feature>